<dbReference type="FunFam" id="2.30.42.10:FF:000063">
    <property type="entry name" value="Peptidase, S41 family"/>
    <property type="match status" value="1"/>
</dbReference>
<protein>
    <submittedName>
        <fullName evidence="8">Carboxyl-terminal protease</fullName>
        <ecNumber evidence="8">3.4.21.102</ecNumber>
    </submittedName>
</protein>
<dbReference type="CDD" id="cd06782">
    <property type="entry name" value="cpPDZ_CPP-like"/>
    <property type="match status" value="1"/>
</dbReference>
<evidence type="ECO:0000256" key="1">
    <source>
        <dbReference type="ARBA" id="ARBA00009179"/>
    </source>
</evidence>
<dbReference type="GO" id="GO:0006508">
    <property type="term" value="P:proteolysis"/>
    <property type="evidence" value="ECO:0007669"/>
    <property type="project" value="UniProtKB-KW"/>
</dbReference>
<dbReference type="EMBL" id="CP001807">
    <property type="protein sequence ID" value="ACY47032.1"/>
    <property type="molecule type" value="Genomic_DNA"/>
</dbReference>
<accession>D0MCS2</accession>
<keyword evidence="4 5" id="KW-0720">Serine protease</keyword>
<comment type="similarity">
    <text evidence="1 5">Belongs to the peptidase S41A family.</text>
</comment>
<dbReference type="RefSeq" id="WP_012842644.1">
    <property type="nucleotide sequence ID" value="NC_013501.1"/>
</dbReference>
<evidence type="ECO:0000256" key="3">
    <source>
        <dbReference type="ARBA" id="ARBA00022801"/>
    </source>
</evidence>
<dbReference type="KEGG" id="rmr:Rmar_0124"/>
<dbReference type="AlphaFoldDB" id="D0MCS2"/>
<dbReference type="PROSITE" id="PS50106">
    <property type="entry name" value="PDZ"/>
    <property type="match status" value="1"/>
</dbReference>
<sequence length="553" mass="61324">MKTPQRNLTPLLLVLLLGLGIGFVAPRSDTFFALQKHFRIFGALYETLVTDYIDPIDPGRLMRKGIDAMLAELDPYTTFFDEADRGEIELLTRGRYGGVGLNVGIRNGRLTVLAPIEGTAGYRQGIRTGDIITHIDGQPTDGLSLETVRQMLRGQPGTTVTLTVEREGEPLPLQFVLTREEVQLKNVTYVGFLNDDTTEGLGYIRLERFALGAGEEVRRAIEQLQAAGPLRGLVLDLRDNPGGLLEAAVEVAGLFVPQGAPIVSTRGRTPDRTRVYRNESAPLYPDLPLVVLVNEFSASASEIVAGAIQDLDRGLIVGTNTYGKGLVQIIRPLPYNTALKLTTAAYYTPSGRSIQAIDYSRHDGHGQLVPDSLRRTYYTRNGRVVRDGHGIEPDVVVAPPEPGPLEAALRRQAAFFFFANYYVARHPEPPTPDVRVDDRILQEFRAWLNGRNFDYQIAAEHTLASLETQLEAADYTQALAALQNVRDALARAKKAAFEREADALRRQLRQELLARYLSPEQRLRYLLADDPVVQRAAELLRDTRTYAALLSPN</sequence>
<dbReference type="Pfam" id="PF03572">
    <property type="entry name" value="Peptidase_S41"/>
    <property type="match status" value="1"/>
</dbReference>
<feature type="coiled-coil region" evidence="6">
    <location>
        <begin position="475"/>
        <end position="514"/>
    </location>
</feature>
<reference evidence="8 9" key="1">
    <citation type="journal article" date="2009" name="Stand. Genomic Sci.">
        <title>Complete genome sequence of Rhodothermus marinus type strain (R-10).</title>
        <authorList>
            <person name="Nolan M."/>
            <person name="Tindall B.J."/>
            <person name="Pomrenke H."/>
            <person name="Lapidus A."/>
            <person name="Copeland A."/>
            <person name="Glavina Del Rio T."/>
            <person name="Lucas S."/>
            <person name="Chen F."/>
            <person name="Tice H."/>
            <person name="Cheng J.F."/>
            <person name="Saunders E."/>
            <person name="Han C."/>
            <person name="Bruce D."/>
            <person name="Goodwin L."/>
            <person name="Chain P."/>
            <person name="Pitluck S."/>
            <person name="Ovchinikova G."/>
            <person name="Pati A."/>
            <person name="Ivanova N."/>
            <person name="Mavromatis K."/>
            <person name="Chen A."/>
            <person name="Palaniappan K."/>
            <person name="Land M."/>
            <person name="Hauser L."/>
            <person name="Chang Y.J."/>
            <person name="Jeffries C.D."/>
            <person name="Brettin T."/>
            <person name="Goker M."/>
            <person name="Bristow J."/>
            <person name="Eisen J.A."/>
            <person name="Markowitz V."/>
            <person name="Hugenholtz P."/>
            <person name="Kyrpides N.C."/>
            <person name="Klenk H.P."/>
            <person name="Detter J.C."/>
        </authorList>
    </citation>
    <scope>NUCLEOTIDE SEQUENCE [LARGE SCALE GENOMIC DNA]</scope>
    <source>
        <strain evidence="9">ATCC 43812 / DSM 4252 / R-10</strain>
    </source>
</reference>
<name>D0MCS2_RHOM4</name>
<dbReference type="EC" id="3.4.21.102" evidence="8"/>
<evidence type="ECO:0000259" key="7">
    <source>
        <dbReference type="PROSITE" id="PS50106"/>
    </source>
</evidence>
<feature type="domain" description="PDZ" evidence="7">
    <location>
        <begin position="87"/>
        <end position="167"/>
    </location>
</feature>
<keyword evidence="9" id="KW-1185">Reference proteome</keyword>
<dbReference type="GO" id="GO:0004252">
    <property type="term" value="F:serine-type endopeptidase activity"/>
    <property type="evidence" value="ECO:0007669"/>
    <property type="project" value="UniProtKB-EC"/>
</dbReference>
<evidence type="ECO:0000256" key="2">
    <source>
        <dbReference type="ARBA" id="ARBA00022670"/>
    </source>
</evidence>
<evidence type="ECO:0000256" key="5">
    <source>
        <dbReference type="RuleBase" id="RU004404"/>
    </source>
</evidence>
<evidence type="ECO:0000313" key="9">
    <source>
        <dbReference type="Proteomes" id="UP000002221"/>
    </source>
</evidence>
<proteinExistence type="inferred from homology"/>
<dbReference type="InterPro" id="IPR005151">
    <property type="entry name" value="Tail-specific_protease"/>
</dbReference>
<dbReference type="SMART" id="SM00245">
    <property type="entry name" value="TSPc"/>
    <property type="match status" value="1"/>
</dbReference>
<dbReference type="Pfam" id="PF17820">
    <property type="entry name" value="PDZ_6"/>
    <property type="match status" value="1"/>
</dbReference>
<keyword evidence="2 5" id="KW-0645">Protease</keyword>
<evidence type="ECO:0000256" key="4">
    <source>
        <dbReference type="ARBA" id="ARBA00022825"/>
    </source>
</evidence>
<dbReference type="STRING" id="518766.Rmar_0124"/>
<dbReference type="PANTHER" id="PTHR32060">
    <property type="entry name" value="TAIL-SPECIFIC PROTEASE"/>
    <property type="match status" value="1"/>
</dbReference>
<dbReference type="InterPro" id="IPR004447">
    <property type="entry name" value="Peptidase_S41A"/>
</dbReference>
<dbReference type="OrthoDB" id="9812068at2"/>
<gene>
    <name evidence="8" type="ordered locus">Rmar_0124</name>
</gene>
<keyword evidence="6" id="KW-0175">Coiled coil</keyword>
<evidence type="ECO:0000313" key="8">
    <source>
        <dbReference type="EMBL" id="ACY47032.1"/>
    </source>
</evidence>
<dbReference type="Gene3D" id="3.90.226.10">
    <property type="entry name" value="2-enoyl-CoA Hydratase, Chain A, domain 1"/>
    <property type="match status" value="1"/>
</dbReference>
<dbReference type="SUPFAM" id="SSF52096">
    <property type="entry name" value="ClpP/crotonase"/>
    <property type="match status" value="1"/>
</dbReference>
<dbReference type="PANTHER" id="PTHR32060:SF22">
    <property type="entry name" value="CARBOXYL-TERMINAL-PROCESSING PEPTIDASE 3, CHLOROPLASTIC"/>
    <property type="match status" value="1"/>
</dbReference>
<evidence type="ECO:0000256" key="6">
    <source>
        <dbReference type="SAM" id="Coils"/>
    </source>
</evidence>
<dbReference type="Proteomes" id="UP000002221">
    <property type="component" value="Chromosome"/>
</dbReference>
<dbReference type="Gene3D" id="3.30.750.44">
    <property type="match status" value="1"/>
</dbReference>
<organism evidence="8 9">
    <name type="scientific">Rhodothermus marinus (strain ATCC 43812 / DSM 4252 / R-10)</name>
    <name type="common">Rhodothermus obamensis</name>
    <dbReference type="NCBI Taxonomy" id="518766"/>
    <lineage>
        <taxon>Bacteria</taxon>
        <taxon>Pseudomonadati</taxon>
        <taxon>Rhodothermota</taxon>
        <taxon>Rhodothermia</taxon>
        <taxon>Rhodothermales</taxon>
        <taxon>Rhodothermaceae</taxon>
        <taxon>Rhodothermus</taxon>
    </lineage>
</organism>
<dbReference type="InterPro" id="IPR001478">
    <property type="entry name" value="PDZ"/>
</dbReference>
<dbReference type="InterPro" id="IPR041489">
    <property type="entry name" value="PDZ_6"/>
</dbReference>
<dbReference type="CDD" id="cd07560">
    <property type="entry name" value="Peptidase_S41_CPP"/>
    <property type="match status" value="1"/>
</dbReference>
<dbReference type="InterPro" id="IPR029045">
    <property type="entry name" value="ClpP/crotonase-like_dom_sf"/>
</dbReference>
<dbReference type="SUPFAM" id="SSF50156">
    <property type="entry name" value="PDZ domain-like"/>
    <property type="match status" value="1"/>
</dbReference>
<dbReference type="Gene3D" id="2.30.42.10">
    <property type="match status" value="1"/>
</dbReference>
<dbReference type="NCBIfam" id="TIGR00225">
    <property type="entry name" value="prc"/>
    <property type="match status" value="1"/>
</dbReference>
<dbReference type="SMART" id="SM00228">
    <property type="entry name" value="PDZ"/>
    <property type="match status" value="1"/>
</dbReference>
<dbReference type="InterPro" id="IPR036034">
    <property type="entry name" value="PDZ_sf"/>
</dbReference>
<dbReference type="eggNOG" id="COG0793">
    <property type="taxonomic scope" value="Bacteria"/>
</dbReference>
<keyword evidence="3 5" id="KW-0378">Hydrolase</keyword>
<dbReference type="HOGENOM" id="CLU_017295_2_0_10"/>